<feature type="transmembrane region" description="Helical" evidence="5">
    <location>
        <begin position="198"/>
        <end position="215"/>
    </location>
</feature>
<name>A0A6M5YVE6_9BACT</name>
<feature type="domain" description="O-antigen ligase-related" evidence="6">
    <location>
        <begin position="210"/>
        <end position="330"/>
    </location>
</feature>
<organism evidence="7 8">
    <name type="scientific">Frigoriglobus tundricola</name>
    <dbReference type="NCBI Taxonomy" id="2774151"/>
    <lineage>
        <taxon>Bacteria</taxon>
        <taxon>Pseudomonadati</taxon>
        <taxon>Planctomycetota</taxon>
        <taxon>Planctomycetia</taxon>
        <taxon>Gemmatales</taxon>
        <taxon>Gemmataceae</taxon>
        <taxon>Frigoriglobus</taxon>
    </lineage>
</organism>
<dbReference type="PANTHER" id="PTHR37422:SF13">
    <property type="entry name" value="LIPOPOLYSACCHARIDE BIOSYNTHESIS PROTEIN PA4999-RELATED"/>
    <property type="match status" value="1"/>
</dbReference>
<evidence type="ECO:0000256" key="5">
    <source>
        <dbReference type="SAM" id="Phobius"/>
    </source>
</evidence>
<evidence type="ECO:0000256" key="2">
    <source>
        <dbReference type="ARBA" id="ARBA00022692"/>
    </source>
</evidence>
<evidence type="ECO:0000259" key="6">
    <source>
        <dbReference type="Pfam" id="PF04932"/>
    </source>
</evidence>
<dbReference type="RefSeq" id="WP_171473305.1">
    <property type="nucleotide sequence ID" value="NZ_CP053452.2"/>
</dbReference>
<gene>
    <name evidence="7" type="ORF">FTUN_5627</name>
</gene>
<feature type="transmembrane region" description="Helical" evidence="5">
    <location>
        <begin position="358"/>
        <end position="375"/>
    </location>
</feature>
<dbReference type="AlphaFoldDB" id="A0A6M5YVE6"/>
<comment type="subcellular location">
    <subcellularLocation>
        <location evidence="1">Membrane</location>
        <topology evidence="1">Multi-pass membrane protein</topology>
    </subcellularLocation>
</comment>
<protein>
    <submittedName>
        <fullName evidence="7">Membrane protein SypL involved in exopolysaccharide production</fullName>
    </submittedName>
</protein>
<dbReference type="EMBL" id="CP053452">
    <property type="protein sequence ID" value="QJW98047.1"/>
    <property type="molecule type" value="Genomic_DNA"/>
</dbReference>
<dbReference type="KEGG" id="ftj:FTUN_5627"/>
<evidence type="ECO:0000256" key="4">
    <source>
        <dbReference type="ARBA" id="ARBA00023136"/>
    </source>
</evidence>
<keyword evidence="3 5" id="KW-1133">Transmembrane helix</keyword>
<dbReference type="PANTHER" id="PTHR37422">
    <property type="entry name" value="TEICHURONIC ACID BIOSYNTHESIS PROTEIN TUAE"/>
    <property type="match status" value="1"/>
</dbReference>
<reference evidence="8" key="1">
    <citation type="submission" date="2020-05" db="EMBL/GenBank/DDBJ databases">
        <title>Frigoriglobus tundricola gen. nov., sp. nov., a psychrotolerant cellulolytic planctomycete of the family Gemmataceae with two divergent copies of 16S rRNA gene.</title>
        <authorList>
            <person name="Kulichevskaya I.S."/>
            <person name="Ivanova A.A."/>
            <person name="Naumoff D.G."/>
            <person name="Beletsky A.V."/>
            <person name="Rijpstra W.I.C."/>
            <person name="Sinninghe Damste J.S."/>
            <person name="Mardanov A.V."/>
            <person name="Ravin N.V."/>
            <person name="Dedysh S.N."/>
        </authorList>
    </citation>
    <scope>NUCLEOTIDE SEQUENCE [LARGE SCALE GENOMIC DNA]</scope>
    <source>
        <strain evidence="8">PL17</strain>
    </source>
</reference>
<dbReference type="Proteomes" id="UP000503447">
    <property type="component" value="Chromosome"/>
</dbReference>
<evidence type="ECO:0000313" key="7">
    <source>
        <dbReference type="EMBL" id="QJW98047.1"/>
    </source>
</evidence>
<evidence type="ECO:0000313" key="8">
    <source>
        <dbReference type="Proteomes" id="UP000503447"/>
    </source>
</evidence>
<dbReference type="GO" id="GO:0016020">
    <property type="term" value="C:membrane"/>
    <property type="evidence" value="ECO:0007669"/>
    <property type="project" value="UniProtKB-SubCell"/>
</dbReference>
<feature type="transmembrane region" description="Helical" evidence="5">
    <location>
        <begin position="58"/>
        <end position="77"/>
    </location>
</feature>
<feature type="transmembrane region" description="Helical" evidence="5">
    <location>
        <begin position="221"/>
        <end position="236"/>
    </location>
</feature>
<dbReference type="Pfam" id="PF04932">
    <property type="entry name" value="Wzy_C"/>
    <property type="match status" value="1"/>
</dbReference>
<keyword evidence="2 5" id="KW-0812">Transmembrane</keyword>
<evidence type="ECO:0000256" key="1">
    <source>
        <dbReference type="ARBA" id="ARBA00004141"/>
    </source>
</evidence>
<sequence>MNFVLFVLLNAVLFVRPEELYPSIAGLRLFMLLIVPCVLLSLRQITHLLSSDALQRRPVAVCVLLFYASTLVTQLVAGNLEGALLQNGPGFGKVILYYFLLLAVVNTPERLRALVAALVVQILVLTAIALAQQYGVATFPSIKPAMQTMFDAETGERYTIPRMASSGIFSDPNDLCLVLGLGILCCVYGATTGSPGPVGLVLWALPVPVFVAALLETHSRGGLLGVLAGGGAYLYSRFGGARALPLAAAGAAAALVAVGGRQADVGSGGGTAHERMIMWAEGLHTLFQRPLAIPTGLGFGWYPDEFGLVAHNSFVEAYVELGLLGGGAFLGAFLLALRLIDRLGKGIEAAGWALEARPFAFAVLAAYAVGCYSLTRNYVIPTYLVLGLASVLLETSVARLPVPFQVNREWFTRAVLFAIGGLVFMKFATQGLGMAGI</sequence>
<keyword evidence="8" id="KW-1185">Reference proteome</keyword>
<proteinExistence type="predicted"/>
<evidence type="ECO:0000256" key="3">
    <source>
        <dbReference type="ARBA" id="ARBA00022989"/>
    </source>
</evidence>
<feature type="transmembrane region" description="Helical" evidence="5">
    <location>
        <begin position="89"/>
        <end position="106"/>
    </location>
</feature>
<feature type="transmembrane region" description="Helical" evidence="5">
    <location>
        <begin position="113"/>
        <end position="131"/>
    </location>
</feature>
<dbReference type="InterPro" id="IPR051533">
    <property type="entry name" value="WaaL-like"/>
</dbReference>
<feature type="transmembrane region" description="Helical" evidence="5">
    <location>
        <begin position="317"/>
        <end position="337"/>
    </location>
</feature>
<accession>A0A6M5YVE6</accession>
<feature type="transmembrane region" description="Helical" evidence="5">
    <location>
        <begin position="410"/>
        <end position="428"/>
    </location>
</feature>
<dbReference type="InterPro" id="IPR007016">
    <property type="entry name" value="O-antigen_ligase-rel_domated"/>
</dbReference>
<keyword evidence="4 5" id="KW-0472">Membrane</keyword>
<feature type="transmembrane region" description="Helical" evidence="5">
    <location>
        <begin position="27"/>
        <end position="46"/>
    </location>
</feature>
<feature type="transmembrane region" description="Helical" evidence="5">
    <location>
        <begin position="381"/>
        <end position="398"/>
    </location>
</feature>